<reference evidence="1" key="1">
    <citation type="submission" date="2021-06" db="EMBL/GenBank/DDBJ databases">
        <authorList>
            <person name="Kallberg Y."/>
            <person name="Tangrot J."/>
            <person name="Rosling A."/>
        </authorList>
    </citation>
    <scope>NUCLEOTIDE SEQUENCE</scope>
    <source>
        <strain evidence="1">MT106</strain>
    </source>
</reference>
<feature type="non-terminal residue" evidence="1">
    <location>
        <position position="1"/>
    </location>
</feature>
<sequence length="473" mass="55416">MYSTIFDKKITQENTENDYNEREIDWIKSCQLEFGLIFSDYGLEKAAKQAFDIVKLHDMKFNDKKSQKTYSLSQHNLKKEAFIASNGISTESNFIYFVERFLKSGLSNSPIKYWFDDEESKLAIYFGVYSEQLILDIPIKPRKLYSEKIKKALKEDKPYPELEYLFKQYGYFYQSKVTIGAKLDRIFEFYSKDFGDKINKSNLKKDDLQSYLEEFKKSVKPFDSSYLCDYNLDPIKTKNIEKWLASIPDRITEWRVIKRQVTPLYHILGEPIRKQVDYLLGSESRILMSGRDQVNNYKWIKFTEPLHKANYHIFGRIISESGDEHIKAVPKFKYFDVGGFGISIESSENKDETQEHTVVWIMVGTPYEIKYSDPSIRNIEIVIGSTPIKEREVELNINQILCPGYILTASFIYPYSNVEPNFVFKISSWSSRGIITLEITRQTPSECNLFDNEEKAMTLSWCLILVAPTKFKE</sequence>
<dbReference type="Proteomes" id="UP000789831">
    <property type="component" value="Unassembled WGS sequence"/>
</dbReference>
<dbReference type="EMBL" id="CAJVPL010003657">
    <property type="protein sequence ID" value="CAG8636308.1"/>
    <property type="molecule type" value="Genomic_DNA"/>
</dbReference>
<gene>
    <name evidence="1" type="ORF">AGERDE_LOCUS10759</name>
</gene>
<accession>A0A9N9DHV7</accession>
<keyword evidence="2" id="KW-1185">Reference proteome</keyword>
<comment type="caution">
    <text evidence="1">The sequence shown here is derived from an EMBL/GenBank/DDBJ whole genome shotgun (WGS) entry which is preliminary data.</text>
</comment>
<proteinExistence type="predicted"/>
<dbReference type="AlphaFoldDB" id="A0A9N9DHV7"/>
<organism evidence="1 2">
    <name type="scientific">Ambispora gerdemannii</name>
    <dbReference type="NCBI Taxonomy" id="144530"/>
    <lineage>
        <taxon>Eukaryota</taxon>
        <taxon>Fungi</taxon>
        <taxon>Fungi incertae sedis</taxon>
        <taxon>Mucoromycota</taxon>
        <taxon>Glomeromycotina</taxon>
        <taxon>Glomeromycetes</taxon>
        <taxon>Archaeosporales</taxon>
        <taxon>Ambisporaceae</taxon>
        <taxon>Ambispora</taxon>
    </lineage>
</organism>
<evidence type="ECO:0000313" key="1">
    <source>
        <dbReference type="EMBL" id="CAG8636308.1"/>
    </source>
</evidence>
<evidence type="ECO:0000313" key="2">
    <source>
        <dbReference type="Proteomes" id="UP000789831"/>
    </source>
</evidence>
<protein>
    <submittedName>
        <fullName evidence="1">11116_t:CDS:1</fullName>
    </submittedName>
</protein>
<name>A0A9N9DHV7_9GLOM</name>
<dbReference type="OrthoDB" id="2399193at2759"/>